<feature type="region of interest" description="Disordered" evidence="1">
    <location>
        <begin position="995"/>
        <end position="1036"/>
    </location>
</feature>
<feature type="compositionally biased region" description="Gly residues" evidence="1">
    <location>
        <begin position="118"/>
        <end position="145"/>
    </location>
</feature>
<evidence type="ECO:0000313" key="3">
    <source>
        <dbReference type="Proteomes" id="UP000654075"/>
    </source>
</evidence>
<comment type="caution">
    <text evidence="2">The sequence shown here is derived from an EMBL/GenBank/DDBJ whole genome shotgun (WGS) entry which is preliminary data.</text>
</comment>
<dbReference type="AlphaFoldDB" id="A0A813FCN5"/>
<reference evidence="2" key="1">
    <citation type="submission" date="2021-02" db="EMBL/GenBank/DDBJ databases">
        <authorList>
            <person name="Dougan E. K."/>
            <person name="Rhodes N."/>
            <person name="Thang M."/>
            <person name="Chan C."/>
        </authorList>
    </citation>
    <scope>NUCLEOTIDE SEQUENCE</scope>
</reference>
<organism evidence="2 3">
    <name type="scientific">Polarella glacialis</name>
    <name type="common">Dinoflagellate</name>
    <dbReference type="NCBI Taxonomy" id="89957"/>
    <lineage>
        <taxon>Eukaryota</taxon>
        <taxon>Sar</taxon>
        <taxon>Alveolata</taxon>
        <taxon>Dinophyceae</taxon>
        <taxon>Suessiales</taxon>
        <taxon>Suessiaceae</taxon>
        <taxon>Polarella</taxon>
    </lineage>
</organism>
<protein>
    <recommendedName>
        <fullName evidence="4">Ubiquitin-like protease family profile domain-containing protein</fullName>
    </recommendedName>
</protein>
<dbReference type="Proteomes" id="UP000654075">
    <property type="component" value="Unassembled WGS sequence"/>
</dbReference>
<sequence length="1036" mass="114657">MQGTYAVRPQGSFVSRPHMHGNSGGIGVQMPMNPGLGVVGFPLILSDWVLPRLAACWRQLGYKASRRRTNMADEAGFGGGAADFGGRGDVNFGSGGSAGDAGVGGGDADFGGRSDGNFGSGGRSGDAGFGGGDADFGGRGDGNFGRGNASPGRRGDGIDANFGLGDIDRGDPEIRVMRGRLRELLAPFPDGRMEATAAGRLRCFCERVDVGGSPTHFVVHAAEAMESQSQTGVEGILDISGRQVKVNFKNSTKRSGKPWGSVLQGDRLTLLNGRLSYDQEGGLVIVMAKDQDPELSGHMFRTKAGGTVIRRARVLDMVELLGGVGGGAVGAKAAGFRPKISVDQNERAVRAVRAASANSKHRHLWAELDSARAHFAVLSTGAGTYAAGLDIQWLEDVLRLAWLGDVECLLLDCKLEATTDEVMSLLDEYLEIRNHEGTEKVLKLEAMVPMYKGVPDLRDGWTREEREHWRGAKTNPRAVARLMGFPIEDEILDLRLMLCLYRKRSAPLETAWLFGALRDCLDQAVGQPHQRMAILTIMRDARLPDLRGLTRTLSPDWSWMLKVKSDEGDFSVRVGPTARAEEMIRAQSNVSREGKELEAWNSQRALEGEEQFSECADYGGRAERTRSIQIKVKEQPLRREMRSAEQRGEGRHASLMIADVLPMPDGKGRLEKSQKKFIHEEFLGCFEKYGEFCGVEFAEGEKISDLTVLGWVHFSMAAIGAAMETETGYEVVDPCTAREWIDFPERHELAEGTKYLLPICHKRHWTVAKTIHTVELGRWEAEIYDADREMGIGGAGKGTVDCLIGELNGDLVVEDVSWAEVPQQQNRWGCGVFVMMRLWQLLAGKKPEEIRQGDVSDLRRTIRDLLDDERRRRPTAQENDTELVRGTERKTRVEIACEMMDQETKLPKKVMILEDDFEEEAHMREVFKAADVEFERLFWQPVGDERGRRKYHLQVEGARVKMMEWDVLPRVERITFKMVQALRGGAMEGITEPWLKSRPSEVAQGRAGADKGEKAKGGAKNEKKEQAGTKLREIRV</sequence>
<keyword evidence="3" id="KW-1185">Reference proteome</keyword>
<proteinExistence type="predicted"/>
<name>A0A813FCN5_POLGL</name>
<evidence type="ECO:0000313" key="2">
    <source>
        <dbReference type="EMBL" id="CAE8611989.1"/>
    </source>
</evidence>
<feature type="region of interest" description="Disordered" evidence="1">
    <location>
        <begin position="113"/>
        <end position="158"/>
    </location>
</feature>
<accession>A0A813FCN5</accession>
<dbReference type="EMBL" id="CAJNNV010025065">
    <property type="protein sequence ID" value="CAE8611989.1"/>
    <property type="molecule type" value="Genomic_DNA"/>
</dbReference>
<dbReference type="SUPFAM" id="SSF54001">
    <property type="entry name" value="Cysteine proteinases"/>
    <property type="match status" value="1"/>
</dbReference>
<feature type="region of interest" description="Disordered" evidence="1">
    <location>
        <begin position="1"/>
        <end position="20"/>
    </location>
</feature>
<evidence type="ECO:0000256" key="1">
    <source>
        <dbReference type="SAM" id="MobiDB-lite"/>
    </source>
</evidence>
<dbReference type="InterPro" id="IPR038765">
    <property type="entry name" value="Papain-like_cys_pep_sf"/>
</dbReference>
<feature type="compositionally biased region" description="Basic and acidic residues" evidence="1">
    <location>
        <begin position="1008"/>
        <end position="1036"/>
    </location>
</feature>
<gene>
    <name evidence="2" type="ORF">PGLA1383_LOCUS29789</name>
</gene>
<evidence type="ECO:0008006" key="4">
    <source>
        <dbReference type="Google" id="ProtNLM"/>
    </source>
</evidence>
<dbReference type="Gene3D" id="3.40.395.10">
    <property type="entry name" value="Adenoviral Proteinase, Chain A"/>
    <property type="match status" value="1"/>
</dbReference>